<dbReference type="InterPro" id="IPR036388">
    <property type="entry name" value="WH-like_DNA-bd_sf"/>
</dbReference>
<keyword evidence="2" id="KW-0805">Transcription regulation</keyword>
<keyword evidence="4" id="KW-0804">Transcription</keyword>
<dbReference type="Gene3D" id="1.10.4040.10">
    <property type="entry name" value="Penicillinase repressor domain"/>
    <property type="match status" value="1"/>
</dbReference>
<evidence type="ECO:0000256" key="2">
    <source>
        <dbReference type="ARBA" id="ARBA00023015"/>
    </source>
</evidence>
<accession>A0A840CJ00</accession>
<reference evidence="5 6" key="1">
    <citation type="submission" date="2020-08" db="EMBL/GenBank/DDBJ databases">
        <title>Genomic Encyclopedia of Type Strains, Phase IV (KMG-IV): sequencing the most valuable type-strain genomes for metagenomic binning, comparative biology and taxonomic classification.</title>
        <authorList>
            <person name="Goeker M."/>
        </authorList>
    </citation>
    <scope>NUCLEOTIDE SEQUENCE [LARGE SCALE GENOMIC DNA]</scope>
    <source>
        <strain evidence="5 6">DSM 104969</strain>
    </source>
</reference>
<protein>
    <submittedName>
        <fullName evidence="5">Putative transcriptional regulator</fullName>
    </submittedName>
</protein>
<dbReference type="SUPFAM" id="SSF46785">
    <property type="entry name" value="Winged helix' DNA-binding domain"/>
    <property type="match status" value="1"/>
</dbReference>
<dbReference type="Proteomes" id="UP000555103">
    <property type="component" value="Unassembled WGS sequence"/>
</dbReference>
<dbReference type="RefSeq" id="WP_183306096.1">
    <property type="nucleotide sequence ID" value="NZ_JACIEP010000003.1"/>
</dbReference>
<keyword evidence="6" id="KW-1185">Reference proteome</keyword>
<evidence type="ECO:0000313" key="5">
    <source>
        <dbReference type="EMBL" id="MBB4035151.1"/>
    </source>
</evidence>
<sequence length="123" mass="14206">MQLTKAEEQIMQILWTIEEGTVQDILKEFTDSNKPARTTIATVLSILEGKDFVTHYSEGRTNIYKTTVSKEEYSKKQLFGFVKNYFNGSFSSMVSFFAKETNLSIEELDKLIDDTRKALEEEK</sequence>
<comment type="caution">
    <text evidence="5">The sequence shown here is derived from an EMBL/GenBank/DDBJ whole genome shotgun (WGS) entry which is preliminary data.</text>
</comment>
<organism evidence="5 6">
    <name type="scientific">Dysgonomonas hofstadii</name>
    <dbReference type="NCBI Taxonomy" id="637886"/>
    <lineage>
        <taxon>Bacteria</taxon>
        <taxon>Pseudomonadati</taxon>
        <taxon>Bacteroidota</taxon>
        <taxon>Bacteroidia</taxon>
        <taxon>Bacteroidales</taxon>
        <taxon>Dysgonomonadaceae</taxon>
        <taxon>Dysgonomonas</taxon>
    </lineage>
</organism>
<dbReference type="InterPro" id="IPR036390">
    <property type="entry name" value="WH_DNA-bd_sf"/>
</dbReference>
<proteinExistence type="inferred from homology"/>
<gene>
    <name evidence="5" type="ORF">GGR21_001040</name>
</gene>
<dbReference type="Gene3D" id="1.10.10.10">
    <property type="entry name" value="Winged helix-like DNA-binding domain superfamily/Winged helix DNA-binding domain"/>
    <property type="match status" value="1"/>
</dbReference>
<dbReference type="GO" id="GO:0003677">
    <property type="term" value="F:DNA binding"/>
    <property type="evidence" value="ECO:0007669"/>
    <property type="project" value="UniProtKB-KW"/>
</dbReference>
<dbReference type="GO" id="GO:0045892">
    <property type="term" value="P:negative regulation of DNA-templated transcription"/>
    <property type="evidence" value="ECO:0007669"/>
    <property type="project" value="InterPro"/>
</dbReference>
<evidence type="ECO:0000256" key="1">
    <source>
        <dbReference type="ARBA" id="ARBA00011046"/>
    </source>
</evidence>
<evidence type="ECO:0000256" key="4">
    <source>
        <dbReference type="ARBA" id="ARBA00023163"/>
    </source>
</evidence>
<comment type="similarity">
    <text evidence="1">Belongs to the BlaI transcriptional regulatory family.</text>
</comment>
<dbReference type="Pfam" id="PF03965">
    <property type="entry name" value="Penicillinase_R"/>
    <property type="match status" value="1"/>
</dbReference>
<dbReference type="InterPro" id="IPR005650">
    <property type="entry name" value="BlaI_family"/>
</dbReference>
<evidence type="ECO:0000256" key="3">
    <source>
        <dbReference type="ARBA" id="ARBA00023125"/>
    </source>
</evidence>
<evidence type="ECO:0000313" key="6">
    <source>
        <dbReference type="Proteomes" id="UP000555103"/>
    </source>
</evidence>
<dbReference type="EMBL" id="JACIEP010000003">
    <property type="protein sequence ID" value="MBB4035151.1"/>
    <property type="molecule type" value="Genomic_DNA"/>
</dbReference>
<dbReference type="PIRSF" id="PIRSF019455">
    <property type="entry name" value="CopR_AtkY"/>
    <property type="match status" value="1"/>
</dbReference>
<dbReference type="AlphaFoldDB" id="A0A840CJ00"/>
<name>A0A840CJ00_9BACT</name>
<keyword evidence="3" id="KW-0238">DNA-binding</keyword>